<evidence type="ECO:0000256" key="6">
    <source>
        <dbReference type="ARBA" id="ARBA00023136"/>
    </source>
</evidence>
<name>A0A8D8QE40_9HEMI</name>
<keyword evidence="5 8" id="KW-1133">Transmembrane helix</keyword>
<comment type="similarity">
    <text evidence="2">Belongs to the insect chemoreceptor superfamily. Gustatory receptor (GR) family. Gr5a subfamily.</text>
</comment>
<dbReference type="GO" id="GO:0008527">
    <property type="term" value="F:taste receptor activity"/>
    <property type="evidence" value="ECO:0007669"/>
    <property type="project" value="InterPro"/>
</dbReference>
<comment type="subcellular location">
    <subcellularLocation>
        <location evidence="1">Cell membrane</location>
        <topology evidence="1">Multi-pass membrane protein</topology>
    </subcellularLocation>
</comment>
<evidence type="ECO:0000256" key="5">
    <source>
        <dbReference type="ARBA" id="ARBA00022989"/>
    </source>
</evidence>
<evidence type="ECO:0000256" key="7">
    <source>
        <dbReference type="ARBA" id="ARBA00023170"/>
    </source>
</evidence>
<keyword evidence="4 8" id="KW-0812">Transmembrane</keyword>
<evidence type="ECO:0000256" key="2">
    <source>
        <dbReference type="ARBA" id="ARBA00005327"/>
    </source>
</evidence>
<keyword evidence="3" id="KW-1003">Cell membrane</keyword>
<evidence type="ECO:0000256" key="8">
    <source>
        <dbReference type="SAM" id="Phobius"/>
    </source>
</evidence>
<dbReference type="Pfam" id="PF06151">
    <property type="entry name" value="Trehalose_recp"/>
    <property type="match status" value="1"/>
</dbReference>
<evidence type="ECO:0000256" key="4">
    <source>
        <dbReference type="ARBA" id="ARBA00022692"/>
    </source>
</evidence>
<keyword evidence="6 8" id="KW-0472">Membrane</keyword>
<dbReference type="GO" id="GO:0050916">
    <property type="term" value="P:sensory perception of sweet taste"/>
    <property type="evidence" value="ECO:0007669"/>
    <property type="project" value="UniProtKB-ARBA"/>
</dbReference>
<dbReference type="AlphaFoldDB" id="A0A8D8QE40"/>
<accession>A0A8D8QE40</accession>
<feature type="transmembrane region" description="Helical" evidence="8">
    <location>
        <begin position="20"/>
        <end position="40"/>
    </location>
</feature>
<organism evidence="9">
    <name type="scientific">Cacopsylla melanoneura</name>
    <dbReference type="NCBI Taxonomy" id="428564"/>
    <lineage>
        <taxon>Eukaryota</taxon>
        <taxon>Metazoa</taxon>
        <taxon>Ecdysozoa</taxon>
        <taxon>Arthropoda</taxon>
        <taxon>Hexapoda</taxon>
        <taxon>Insecta</taxon>
        <taxon>Pterygota</taxon>
        <taxon>Neoptera</taxon>
        <taxon>Paraneoptera</taxon>
        <taxon>Hemiptera</taxon>
        <taxon>Sternorrhyncha</taxon>
        <taxon>Psylloidea</taxon>
        <taxon>Psyllidae</taxon>
        <taxon>Psyllinae</taxon>
        <taxon>Cacopsylla</taxon>
    </lineage>
</organism>
<feature type="transmembrane region" description="Helical" evidence="8">
    <location>
        <begin position="71"/>
        <end position="91"/>
    </location>
</feature>
<reference evidence="9" key="1">
    <citation type="submission" date="2021-05" db="EMBL/GenBank/DDBJ databases">
        <authorList>
            <person name="Alioto T."/>
            <person name="Alioto T."/>
            <person name="Gomez Garrido J."/>
        </authorList>
    </citation>
    <scope>NUCLEOTIDE SEQUENCE</scope>
</reference>
<dbReference type="InterPro" id="IPR009318">
    <property type="entry name" value="Gustatory_rcpt"/>
</dbReference>
<feature type="transmembrane region" description="Helical" evidence="8">
    <location>
        <begin position="112"/>
        <end position="129"/>
    </location>
</feature>
<protein>
    <submittedName>
        <fullName evidence="9">Uncharacterized protein</fullName>
    </submittedName>
</protein>
<evidence type="ECO:0000256" key="1">
    <source>
        <dbReference type="ARBA" id="ARBA00004651"/>
    </source>
</evidence>
<keyword evidence="7" id="KW-0675">Receptor</keyword>
<dbReference type="GO" id="GO:0005886">
    <property type="term" value="C:plasma membrane"/>
    <property type="evidence" value="ECO:0007669"/>
    <property type="project" value="UniProtKB-SubCell"/>
</dbReference>
<dbReference type="EMBL" id="HBUF01072120">
    <property type="protein sequence ID" value="CAG6629917.1"/>
    <property type="molecule type" value="Transcribed_RNA"/>
</dbReference>
<dbReference type="PANTHER" id="PTHR21421">
    <property type="entry name" value="GUSTATORY RECEPTOR"/>
    <property type="match status" value="1"/>
</dbReference>
<evidence type="ECO:0000313" key="9">
    <source>
        <dbReference type="EMBL" id="CAG6629917.1"/>
    </source>
</evidence>
<dbReference type="PANTHER" id="PTHR21421:SF29">
    <property type="entry name" value="GUSTATORY RECEPTOR 5A FOR TREHALOSE-RELATED"/>
    <property type="match status" value="1"/>
</dbReference>
<evidence type="ECO:0000256" key="3">
    <source>
        <dbReference type="ARBA" id="ARBA00022475"/>
    </source>
</evidence>
<proteinExistence type="inferred from homology"/>
<sequence>MILSLSFTGLHNRSLNKLNFSWCSLVTIYSLCLLAGFLTIEMFSLDYTIRNLNEDSLTAKGGIKRATSGSIFYGNACIAMILFIRLARQWPQLVRDWKMVELAMARFGTPRLGWRFSVMSTVLFTLAFLEHGLHNWLNTRPGGKDDITAMSTSQSGVTATPGGPVNYSIDNSPHSSGTLRICLSC</sequence>